<gene>
    <name evidence="5" type="ORF">BDE18_4240</name>
    <name evidence="4" type="ORF">ESD82_07885</name>
</gene>
<evidence type="ECO:0000256" key="2">
    <source>
        <dbReference type="ARBA" id="ARBA00022598"/>
    </source>
</evidence>
<reference evidence="4 7" key="2">
    <citation type="submission" date="2019-01" db="EMBL/GenBank/DDBJ databases">
        <title>Complete Genome Sequence and Annotation of the Paracoccus pantotrophus type strain DSM 2944.</title>
        <authorList>
            <person name="Bockwoldt J.A."/>
            <person name="Zimmermann M."/>
            <person name="Tiso T."/>
            <person name="Blank L.M."/>
        </authorList>
    </citation>
    <scope>NUCLEOTIDE SEQUENCE [LARGE SCALE GENOMIC DNA]</scope>
    <source>
        <strain evidence="4 7">DSM 2944</strain>
        <plasmid evidence="7">ppan2</plasmid>
        <plasmid evidence="4">pPAN2</plasmid>
    </source>
</reference>
<name>A0AAE6NVV3_PARPN</name>
<feature type="domain" description="AMP-dependent synthetase/ligase" evidence="3">
    <location>
        <begin position="273"/>
        <end position="355"/>
    </location>
</feature>
<dbReference type="PANTHER" id="PTHR43201:SF5">
    <property type="entry name" value="MEDIUM-CHAIN ACYL-COA LIGASE ACSF2, MITOCHONDRIAL"/>
    <property type="match status" value="1"/>
</dbReference>
<sequence length="396" mass="41819">MGVDRAIGTGFRLGEPAIGGALAGASWGDLPAHVAAGAETSHAAMRDRILRLAAGLLAAELRRGQRVGVSMPPSAERTALCAAIWWLGGVVVPLEPSLPQARLTMALQGSGLRLLVHRPQGAGCGTNLAAVRHLGCEELLAQGDAPDLGQLTERAGRVLPDHPAVVLYGEGRQDTARGVVLSHRALLCAARGLAARYGMGPGSRLAVPLPLNHAARLTAELAALLSGAALCDLPAFSAPASHLILADLPPPLAESPPAPEMQPGMVLLSGDARLVRGWQRALPHSHIFNSYVRAELAGIAICSDPRDPPHTAHATAGRPLRGVEVMIVDPRTSMDMLLYEIGEIWIRGAPLMLRYHDDLRASRKVLDRSGFFKTGDMGYLDSEGRVIVCRDAFAQI</sequence>
<proteinExistence type="inferred from homology"/>
<evidence type="ECO:0000313" key="7">
    <source>
        <dbReference type="Proteomes" id="UP000326453"/>
    </source>
</evidence>
<dbReference type="GO" id="GO:0031956">
    <property type="term" value="F:medium-chain fatty acid-CoA ligase activity"/>
    <property type="evidence" value="ECO:0007669"/>
    <property type="project" value="TreeGrafter"/>
</dbReference>
<accession>A0AAE6NVV3</accession>
<dbReference type="EMBL" id="CP044425">
    <property type="protein sequence ID" value="QFG36152.1"/>
    <property type="molecule type" value="Genomic_DNA"/>
</dbReference>
<dbReference type="Gene3D" id="3.40.50.12780">
    <property type="entry name" value="N-terminal domain of ligase-like"/>
    <property type="match status" value="1"/>
</dbReference>
<protein>
    <submittedName>
        <fullName evidence="5">Acyl-CoA synthetase (AMP-forming)/AMP-acid ligase II</fullName>
    </submittedName>
    <submittedName>
        <fullName evidence="4">Long-chain fatty acid--CoA ligase</fullName>
    </submittedName>
</protein>
<dbReference type="InterPro" id="IPR042099">
    <property type="entry name" value="ANL_N_sf"/>
</dbReference>
<dbReference type="EMBL" id="RBLI01000003">
    <property type="protein sequence ID" value="RKS43276.1"/>
    <property type="molecule type" value="Genomic_DNA"/>
</dbReference>
<geneLocation type="plasmid" evidence="7">
    <name>ppan2</name>
</geneLocation>
<dbReference type="PANTHER" id="PTHR43201">
    <property type="entry name" value="ACYL-COA SYNTHETASE"/>
    <property type="match status" value="1"/>
</dbReference>
<dbReference type="Proteomes" id="UP000326453">
    <property type="component" value="Plasmid pPAN2"/>
</dbReference>
<keyword evidence="6" id="KW-1185">Reference proteome</keyword>
<dbReference type="InterPro" id="IPR000873">
    <property type="entry name" value="AMP-dep_synth/lig_dom"/>
</dbReference>
<evidence type="ECO:0000313" key="5">
    <source>
        <dbReference type="EMBL" id="RKS43276.1"/>
    </source>
</evidence>
<dbReference type="Pfam" id="PF00501">
    <property type="entry name" value="AMP-binding"/>
    <property type="match status" value="2"/>
</dbReference>
<dbReference type="Proteomes" id="UP000273626">
    <property type="component" value="Unassembled WGS sequence"/>
</dbReference>
<dbReference type="AlphaFoldDB" id="A0AAE6NVV3"/>
<keyword evidence="4" id="KW-0614">Plasmid</keyword>
<organism evidence="4 7">
    <name type="scientific">Paracoccus pantotrophus</name>
    <name type="common">Thiosphaera pantotropha</name>
    <dbReference type="NCBI Taxonomy" id="82367"/>
    <lineage>
        <taxon>Bacteria</taxon>
        <taxon>Pseudomonadati</taxon>
        <taxon>Pseudomonadota</taxon>
        <taxon>Alphaproteobacteria</taxon>
        <taxon>Rhodobacterales</taxon>
        <taxon>Paracoccaceae</taxon>
        <taxon>Paracoccus</taxon>
    </lineage>
</organism>
<dbReference type="KEGG" id="ppan:ESD82_07885"/>
<feature type="domain" description="AMP-dependent synthetase/ligase" evidence="3">
    <location>
        <begin position="26"/>
        <end position="244"/>
    </location>
</feature>
<keyword evidence="2 4" id="KW-0436">Ligase</keyword>
<evidence type="ECO:0000256" key="1">
    <source>
        <dbReference type="ARBA" id="ARBA00006432"/>
    </source>
</evidence>
<geneLocation type="plasmid" evidence="4">
    <name>pPAN2</name>
</geneLocation>
<evidence type="ECO:0000259" key="3">
    <source>
        <dbReference type="Pfam" id="PF00501"/>
    </source>
</evidence>
<evidence type="ECO:0000313" key="6">
    <source>
        <dbReference type="Proteomes" id="UP000273626"/>
    </source>
</evidence>
<dbReference type="GO" id="GO:0006631">
    <property type="term" value="P:fatty acid metabolic process"/>
    <property type="evidence" value="ECO:0007669"/>
    <property type="project" value="TreeGrafter"/>
</dbReference>
<evidence type="ECO:0000313" key="4">
    <source>
        <dbReference type="EMBL" id="QFG36152.1"/>
    </source>
</evidence>
<comment type="similarity">
    <text evidence="1">Belongs to the ATP-dependent AMP-binding enzyme family.</text>
</comment>
<reference evidence="5 6" key="1">
    <citation type="submission" date="2018-10" db="EMBL/GenBank/DDBJ databases">
        <title>Genomic Encyclopedia of Archaeal and Bacterial Type Strains, Phase II (KMG-II): from individual species to whole genera.</title>
        <authorList>
            <person name="Goeker M."/>
        </authorList>
    </citation>
    <scope>NUCLEOTIDE SEQUENCE [LARGE SCALE GENOMIC DNA]</scope>
    <source>
        <strain evidence="6">ATCC 35512 / DSM 2944 / CIP 106514 / LMD 82.5 / NBRC 102493 / NCCB 82005 / GB17</strain>
        <strain evidence="5">DSM 2944</strain>
    </source>
</reference>
<dbReference type="SUPFAM" id="SSF56801">
    <property type="entry name" value="Acetyl-CoA synthetase-like"/>
    <property type="match status" value="1"/>
</dbReference>